<sequence length="264" mass="28894">MPLTTASPLSPSPKRKRNPPPYILPVPHTASTLAPSGSPAPSRPDSPRTVVANQLADLRIMYAVASTELEAAEDSVALKKLKTGHAPMEGVESGSGHRPQKNDEADIIVVNPASALKSNSSSISEQAHTTTSRTEDELVKKDRTRSLKHRSRSKSPTPDLATLTWKDSEITGHLAGPSTDPDDDGRGINGIGFKPTPATAYARSQKRRQQILEWRAREAREARQKRSERRRRGISGTGTSSRAEDARETKEAREREQRAVRFAE</sequence>
<dbReference type="Proteomes" id="UP000799536">
    <property type="component" value="Unassembled WGS sequence"/>
</dbReference>
<gene>
    <name evidence="2" type="ORF">GQ43DRAFT_475338</name>
</gene>
<feature type="region of interest" description="Disordered" evidence="1">
    <location>
        <begin position="83"/>
        <end position="264"/>
    </location>
</feature>
<keyword evidence="3" id="KW-1185">Reference proteome</keyword>
<proteinExistence type="predicted"/>
<feature type="compositionally biased region" description="Basic and acidic residues" evidence="1">
    <location>
        <begin position="133"/>
        <end position="145"/>
    </location>
</feature>
<protein>
    <submittedName>
        <fullName evidence="2">Uncharacterized protein</fullName>
    </submittedName>
</protein>
<accession>A0A9P4JDP5</accession>
<reference evidence="2" key="1">
    <citation type="journal article" date="2020" name="Stud. Mycol.">
        <title>101 Dothideomycetes genomes: a test case for predicting lifestyles and emergence of pathogens.</title>
        <authorList>
            <person name="Haridas S."/>
            <person name="Albert R."/>
            <person name="Binder M."/>
            <person name="Bloem J."/>
            <person name="Labutti K."/>
            <person name="Salamov A."/>
            <person name="Andreopoulos B."/>
            <person name="Baker S."/>
            <person name="Barry K."/>
            <person name="Bills G."/>
            <person name="Bluhm B."/>
            <person name="Cannon C."/>
            <person name="Castanera R."/>
            <person name="Culley D."/>
            <person name="Daum C."/>
            <person name="Ezra D."/>
            <person name="Gonzalez J."/>
            <person name="Henrissat B."/>
            <person name="Kuo A."/>
            <person name="Liang C."/>
            <person name="Lipzen A."/>
            <person name="Lutzoni F."/>
            <person name="Magnuson J."/>
            <person name="Mondo S."/>
            <person name="Nolan M."/>
            <person name="Ohm R."/>
            <person name="Pangilinan J."/>
            <person name="Park H.-J."/>
            <person name="Ramirez L."/>
            <person name="Alfaro M."/>
            <person name="Sun H."/>
            <person name="Tritt A."/>
            <person name="Yoshinaga Y."/>
            <person name="Zwiers L.-H."/>
            <person name="Turgeon B."/>
            <person name="Goodwin S."/>
            <person name="Spatafora J."/>
            <person name="Crous P."/>
            <person name="Grigoriev I."/>
        </authorList>
    </citation>
    <scope>NUCLEOTIDE SEQUENCE</scope>
    <source>
        <strain evidence="2">ATCC 74209</strain>
    </source>
</reference>
<comment type="caution">
    <text evidence="2">The sequence shown here is derived from an EMBL/GenBank/DDBJ whole genome shotgun (WGS) entry which is preliminary data.</text>
</comment>
<name>A0A9P4JDP5_9PLEO</name>
<feature type="compositionally biased region" description="Low complexity" evidence="1">
    <location>
        <begin position="114"/>
        <end position="124"/>
    </location>
</feature>
<evidence type="ECO:0000313" key="2">
    <source>
        <dbReference type="EMBL" id="KAF2197551.1"/>
    </source>
</evidence>
<feature type="compositionally biased region" description="Basic and acidic residues" evidence="1">
    <location>
        <begin position="214"/>
        <end position="225"/>
    </location>
</feature>
<evidence type="ECO:0000256" key="1">
    <source>
        <dbReference type="SAM" id="MobiDB-lite"/>
    </source>
</evidence>
<feature type="region of interest" description="Disordered" evidence="1">
    <location>
        <begin position="1"/>
        <end position="48"/>
    </location>
</feature>
<evidence type="ECO:0000313" key="3">
    <source>
        <dbReference type="Proteomes" id="UP000799536"/>
    </source>
</evidence>
<dbReference type="AlphaFoldDB" id="A0A9P4JDP5"/>
<dbReference type="EMBL" id="ML994222">
    <property type="protein sequence ID" value="KAF2197551.1"/>
    <property type="molecule type" value="Genomic_DNA"/>
</dbReference>
<organism evidence="2 3">
    <name type="scientific">Delitschia confertaspora ATCC 74209</name>
    <dbReference type="NCBI Taxonomy" id="1513339"/>
    <lineage>
        <taxon>Eukaryota</taxon>
        <taxon>Fungi</taxon>
        <taxon>Dikarya</taxon>
        <taxon>Ascomycota</taxon>
        <taxon>Pezizomycotina</taxon>
        <taxon>Dothideomycetes</taxon>
        <taxon>Pleosporomycetidae</taxon>
        <taxon>Pleosporales</taxon>
        <taxon>Delitschiaceae</taxon>
        <taxon>Delitschia</taxon>
    </lineage>
</organism>
<feature type="compositionally biased region" description="Basic and acidic residues" evidence="1">
    <location>
        <begin position="242"/>
        <end position="264"/>
    </location>
</feature>
<dbReference type="OrthoDB" id="5391950at2759"/>